<evidence type="ECO:0000259" key="2">
    <source>
        <dbReference type="Pfam" id="PF00990"/>
    </source>
</evidence>
<feature type="region of interest" description="Disordered" evidence="1">
    <location>
        <begin position="295"/>
        <end position="322"/>
    </location>
</feature>
<dbReference type="InterPro" id="IPR029787">
    <property type="entry name" value="Nucleotide_cyclase"/>
</dbReference>
<comment type="caution">
    <text evidence="3">The sequence shown here is derived from an EMBL/GenBank/DDBJ whole genome shotgun (WGS) entry which is preliminary data.</text>
</comment>
<feature type="domain" description="GGDEF" evidence="2">
    <location>
        <begin position="170"/>
        <end position="272"/>
    </location>
</feature>
<name>A0A3N0VLZ1_9GAMM</name>
<gene>
    <name evidence="3" type="ORF">ED208_04450</name>
</gene>
<feature type="compositionally biased region" description="Low complexity" evidence="1">
    <location>
        <begin position="313"/>
        <end position="322"/>
    </location>
</feature>
<dbReference type="SUPFAM" id="SSF55073">
    <property type="entry name" value="Nucleotide cyclase"/>
    <property type="match status" value="1"/>
</dbReference>
<dbReference type="AlphaFoldDB" id="A0A3N0VLZ1"/>
<evidence type="ECO:0000313" key="3">
    <source>
        <dbReference type="EMBL" id="ROH93779.1"/>
    </source>
</evidence>
<sequence length="322" mass="34179">MPQHQLVSDAAPEWVAQLANDHGLGLVPWSRLVCQALQLAAEASQAKIAALVVADRQVEHLLVWPQLNFLTVKAKNRLAAGLAQGFFYNREEMRLSLQGHPWIGRQSSISWCAGRAVPAVPGCELGSIVVLGSGTPMAPPLVQERLRAATSLLAAALTGRPASGEQQGSALMSRREFDLQLSRETRRSERSNQPLGILLATLTSKSRKHAASDAEVQEIGEAVARLLRRGGDFAARYGSRSIAILLPDSDKNTTAGTASMLDAVIAPLIAAINAERPAPLGFKLVTTSVRGYGSLAAAGEPEGPETRPPPRPAAANDAPRAH</sequence>
<dbReference type="InterPro" id="IPR000160">
    <property type="entry name" value="GGDEF_dom"/>
</dbReference>
<proteinExistence type="predicted"/>
<reference evidence="3 4" key="1">
    <citation type="submission" date="2018-10" db="EMBL/GenBank/DDBJ databases">
        <authorList>
            <person name="Chen W.-M."/>
        </authorList>
    </citation>
    <scope>NUCLEOTIDE SEQUENCE [LARGE SCALE GENOMIC DNA]</scope>
    <source>
        <strain evidence="3 4">THS-13</strain>
    </source>
</reference>
<dbReference type="Pfam" id="PF00990">
    <property type="entry name" value="GGDEF"/>
    <property type="match status" value="1"/>
</dbReference>
<dbReference type="Gene3D" id="3.30.70.270">
    <property type="match status" value="1"/>
</dbReference>
<dbReference type="RefSeq" id="WP_123210635.1">
    <property type="nucleotide sequence ID" value="NZ_RJVO01000001.1"/>
</dbReference>
<dbReference type="Proteomes" id="UP000282106">
    <property type="component" value="Unassembled WGS sequence"/>
</dbReference>
<organism evidence="3 4">
    <name type="scientific">Stagnimonas aquatica</name>
    <dbReference type="NCBI Taxonomy" id="2689987"/>
    <lineage>
        <taxon>Bacteria</taxon>
        <taxon>Pseudomonadati</taxon>
        <taxon>Pseudomonadota</taxon>
        <taxon>Gammaproteobacteria</taxon>
        <taxon>Nevskiales</taxon>
        <taxon>Nevskiaceae</taxon>
        <taxon>Stagnimonas</taxon>
    </lineage>
</organism>
<keyword evidence="4" id="KW-1185">Reference proteome</keyword>
<evidence type="ECO:0000256" key="1">
    <source>
        <dbReference type="SAM" id="MobiDB-lite"/>
    </source>
</evidence>
<accession>A0A3N0VLZ1</accession>
<dbReference type="InParanoid" id="A0A3N0VLZ1"/>
<evidence type="ECO:0000313" key="4">
    <source>
        <dbReference type="Proteomes" id="UP000282106"/>
    </source>
</evidence>
<dbReference type="EMBL" id="RJVO01000001">
    <property type="protein sequence ID" value="ROH93779.1"/>
    <property type="molecule type" value="Genomic_DNA"/>
</dbReference>
<protein>
    <submittedName>
        <fullName evidence="3">Diguanylate cyclase</fullName>
    </submittedName>
</protein>
<dbReference type="InterPro" id="IPR043128">
    <property type="entry name" value="Rev_trsase/Diguanyl_cyclase"/>
</dbReference>